<comment type="similarity">
    <text evidence="3">Belongs to the Nudix hydrolase family.</text>
</comment>
<feature type="domain" description="Nudix hydrolase" evidence="4">
    <location>
        <begin position="5"/>
        <end position="128"/>
    </location>
</feature>
<dbReference type="InterPro" id="IPR020476">
    <property type="entry name" value="Nudix_hydrolase"/>
</dbReference>
<dbReference type="SUPFAM" id="SSF55811">
    <property type="entry name" value="Nudix"/>
    <property type="match status" value="1"/>
</dbReference>
<sequence length="149" mass="16705">MNSPKHILVVGALVRNAAGQILLIRHHRRGWEIPQGRVEEGEGLLDALHREVREESGIDIIPGPLAAVFSKTDAPAALIFTFLANYHAGTLQPSDETPELGWFDVAEVMPQISHPVSRDRIETLLSFKDRTIFRTYTAKPFTIKNETRL</sequence>
<evidence type="ECO:0000313" key="5">
    <source>
        <dbReference type="EMBL" id="UWZ79848.1"/>
    </source>
</evidence>
<proteinExistence type="inferred from homology"/>
<evidence type="ECO:0000313" key="6">
    <source>
        <dbReference type="Proteomes" id="UP001060414"/>
    </source>
</evidence>
<dbReference type="Pfam" id="PF00293">
    <property type="entry name" value="NUDIX"/>
    <property type="match status" value="1"/>
</dbReference>
<dbReference type="PANTHER" id="PTHR43046:SF14">
    <property type="entry name" value="MUTT_NUDIX FAMILY PROTEIN"/>
    <property type="match status" value="1"/>
</dbReference>
<dbReference type="GO" id="GO:0016787">
    <property type="term" value="F:hydrolase activity"/>
    <property type="evidence" value="ECO:0007669"/>
    <property type="project" value="UniProtKB-KW"/>
</dbReference>
<dbReference type="InterPro" id="IPR015797">
    <property type="entry name" value="NUDIX_hydrolase-like_dom_sf"/>
</dbReference>
<keyword evidence="2 3" id="KW-0378">Hydrolase</keyword>
<dbReference type="PROSITE" id="PS00893">
    <property type="entry name" value="NUDIX_BOX"/>
    <property type="match status" value="1"/>
</dbReference>
<protein>
    <submittedName>
        <fullName evidence="5">NUDIX hydrolase</fullName>
    </submittedName>
</protein>
<dbReference type="PANTHER" id="PTHR43046">
    <property type="entry name" value="GDP-MANNOSE MANNOSYL HYDROLASE"/>
    <property type="match status" value="1"/>
</dbReference>
<keyword evidence="6" id="KW-1185">Reference proteome</keyword>
<dbReference type="InterPro" id="IPR000086">
    <property type="entry name" value="NUDIX_hydrolase_dom"/>
</dbReference>
<evidence type="ECO:0000256" key="1">
    <source>
        <dbReference type="ARBA" id="ARBA00001946"/>
    </source>
</evidence>
<evidence type="ECO:0000256" key="3">
    <source>
        <dbReference type="RuleBase" id="RU003476"/>
    </source>
</evidence>
<dbReference type="RefSeq" id="WP_260748200.1">
    <property type="nucleotide sequence ID" value="NZ_CP092109.1"/>
</dbReference>
<comment type="cofactor">
    <cofactor evidence="1">
        <name>Mg(2+)</name>
        <dbReference type="ChEBI" id="CHEBI:18420"/>
    </cofactor>
</comment>
<dbReference type="Proteomes" id="UP001060414">
    <property type="component" value="Chromosome"/>
</dbReference>
<reference evidence="5" key="1">
    <citation type="journal article" date="2022" name="Environ. Microbiol.">
        <title>Geoalkalibacter halelectricus SAP #1 sp. nov. possessing extracellular electron transfer and mineral#reducing capabilities from a haloalkaline environment.</title>
        <authorList>
            <person name="Yadav S."/>
            <person name="Singh R."/>
            <person name="Sundharam S.S."/>
            <person name="Chaudhary S."/>
            <person name="Krishnamurthi S."/>
            <person name="Patil S.A."/>
        </authorList>
    </citation>
    <scope>NUCLEOTIDE SEQUENCE</scope>
    <source>
        <strain evidence="5">SAP-1</strain>
    </source>
</reference>
<name>A0ABY5ZLA1_9BACT</name>
<accession>A0ABY5ZLA1</accession>
<dbReference type="EMBL" id="CP092109">
    <property type="protein sequence ID" value="UWZ79848.1"/>
    <property type="molecule type" value="Genomic_DNA"/>
</dbReference>
<gene>
    <name evidence="5" type="ORF">L9S41_00265</name>
</gene>
<organism evidence="5 6">
    <name type="scientific">Geoalkalibacter halelectricus</name>
    <dbReference type="NCBI Taxonomy" id="2847045"/>
    <lineage>
        <taxon>Bacteria</taxon>
        <taxon>Pseudomonadati</taxon>
        <taxon>Thermodesulfobacteriota</taxon>
        <taxon>Desulfuromonadia</taxon>
        <taxon>Desulfuromonadales</taxon>
        <taxon>Geoalkalibacteraceae</taxon>
        <taxon>Geoalkalibacter</taxon>
    </lineage>
</organism>
<dbReference type="Gene3D" id="3.90.79.10">
    <property type="entry name" value="Nucleoside Triphosphate Pyrophosphohydrolase"/>
    <property type="match status" value="1"/>
</dbReference>
<evidence type="ECO:0000256" key="2">
    <source>
        <dbReference type="ARBA" id="ARBA00022801"/>
    </source>
</evidence>
<dbReference type="PRINTS" id="PR00502">
    <property type="entry name" value="NUDIXFAMILY"/>
</dbReference>
<dbReference type="PROSITE" id="PS51462">
    <property type="entry name" value="NUDIX"/>
    <property type="match status" value="1"/>
</dbReference>
<dbReference type="InterPro" id="IPR020084">
    <property type="entry name" value="NUDIX_hydrolase_CS"/>
</dbReference>
<evidence type="ECO:0000259" key="4">
    <source>
        <dbReference type="PROSITE" id="PS51462"/>
    </source>
</evidence>
<dbReference type="CDD" id="cd02883">
    <property type="entry name" value="NUDIX_Hydrolase"/>
    <property type="match status" value="1"/>
</dbReference>